<protein>
    <submittedName>
        <fullName evidence="6">DNA polymerase III PolC-type</fullName>
        <ecNumber evidence="6">2.7.7.7</ecNumber>
    </submittedName>
</protein>
<proteinExistence type="predicted"/>
<dbReference type="GO" id="GO:0003887">
    <property type="term" value="F:DNA-directed DNA polymerase activity"/>
    <property type="evidence" value="ECO:0007669"/>
    <property type="project" value="UniProtKB-EC"/>
</dbReference>
<dbReference type="GO" id="GO:0003676">
    <property type="term" value="F:nucleic acid binding"/>
    <property type="evidence" value="ECO:0007669"/>
    <property type="project" value="InterPro"/>
</dbReference>
<keyword evidence="7" id="KW-1185">Reference proteome</keyword>
<keyword evidence="3" id="KW-0269">Exonuclease</keyword>
<dbReference type="GO" id="GO:0005829">
    <property type="term" value="C:cytosol"/>
    <property type="evidence" value="ECO:0007669"/>
    <property type="project" value="TreeGrafter"/>
</dbReference>
<dbReference type="CDD" id="cd06127">
    <property type="entry name" value="DEDDh"/>
    <property type="match status" value="1"/>
</dbReference>
<sequence>MASAQHPEDSDQPALFDAPTPPAGAGGTAPEPALPEQPALFEAPHVNSPQGDAARAETPQDNAPHVDAAPTAAAKPPLDRAPHGSDAPDVVGSPQRPAPGAPLGGTAVNPLEGTVVGPDASWTEGPRACFDLETTGRDPQQARIVTASVVLVSPTGDVLREWEWLADPGIEIPEEAAAVHGVSTERARAEGRPAAEVAAELDGVLAGMWHDGVPVLAFNAAYDLTVLARENERHNLPAMTPMPVLDPFVLNKQVHRYRRGKRTLGALCEEYGVVLDAAHTSAADALATERLATALAERFAELRQPATALHELQIGWAAEQAASLQEYFRRKDPDAVVDGTWPVHPRP</sequence>
<dbReference type="KEGG" id="kvr:CIB50_0002301"/>
<dbReference type="SMART" id="SM00479">
    <property type="entry name" value="EXOIII"/>
    <property type="match status" value="1"/>
</dbReference>
<evidence type="ECO:0000313" key="6">
    <source>
        <dbReference type="EMBL" id="QMS57554.1"/>
    </source>
</evidence>
<dbReference type="EC" id="2.7.7.7" evidence="6"/>
<dbReference type="NCBIfam" id="NF005927">
    <property type="entry name" value="PRK07942.1"/>
    <property type="match status" value="1"/>
</dbReference>
<dbReference type="InterPro" id="IPR012337">
    <property type="entry name" value="RNaseH-like_sf"/>
</dbReference>
<dbReference type="Proteomes" id="UP000216825">
    <property type="component" value="Chromosome"/>
</dbReference>
<organism evidence="6 7">
    <name type="scientific">Kocuria varians</name>
    <name type="common">Micrococcus varians</name>
    <dbReference type="NCBI Taxonomy" id="1272"/>
    <lineage>
        <taxon>Bacteria</taxon>
        <taxon>Bacillati</taxon>
        <taxon>Actinomycetota</taxon>
        <taxon>Actinomycetes</taxon>
        <taxon>Micrococcales</taxon>
        <taxon>Micrococcaceae</taxon>
        <taxon>Kocuria</taxon>
    </lineage>
</organism>
<evidence type="ECO:0000256" key="2">
    <source>
        <dbReference type="ARBA" id="ARBA00022801"/>
    </source>
</evidence>
<keyword evidence="2" id="KW-0378">Hydrolase</keyword>
<dbReference type="EMBL" id="CP059343">
    <property type="protein sequence ID" value="QMS57554.1"/>
    <property type="molecule type" value="Genomic_DNA"/>
</dbReference>
<dbReference type="InterPro" id="IPR036397">
    <property type="entry name" value="RNaseH_sf"/>
</dbReference>
<dbReference type="AlphaFoldDB" id="A0A7D7PT76"/>
<evidence type="ECO:0000256" key="4">
    <source>
        <dbReference type="SAM" id="MobiDB-lite"/>
    </source>
</evidence>
<keyword evidence="6" id="KW-0548">Nucleotidyltransferase</keyword>
<accession>A0A7D7PT76</accession>
<dbReference type="SUPFAM" id="SSF53098">
    <property type="entry name" value="Ribonuclease H-like"/>
    <property type="match status" value="1"/>
</dbReference>
<feature type="domain" description="Exonuclease" evidence="5">
    <location>
        <begin position="126"/>
        <end position="301"/>
    </location>
</feature>
<reference evidence="6" key="2">
    <citation type="submission" date="2020-07" db="EMBL/GenBank/DDBJ databases">
        <title>Genome of starter culture bacteria Kocuria salsicia reveals its technological properties and safety for usage in meat industry.</title>
        <authorList>
            <person name="Michael M."/>
            <person name="Konstantin K."/>
            <person name="Evgenii K."/>
            <person name="Galina S."/>
            <person name="Oksana K."/>
            <person name="Andrei L."/>
        </authorList>
    </citation>
    <scope>NUCLEOTIDE SEQUENCE [LARGE SCALE GENOMIC DNA]</scope>
    <source>
        <strain evidence="6">80</strain>
    </source>
</reference>
<dbReference type="PANTHER" id="PTHR30231">
    <property type="entry name" value="DNA POLYMERASE III SUBUNIT EPSILON"/>
    <property type="match status" value="1"/>
</dbReference>
<evidence type="ECO:0000256" key="1">
    <source>
        <dbReference type="ARBA" id="ARBA00022722"/>
    </source>
</evidence>
<gene>
    <name evidence="6" type="primary">polC</name>
    <name evidence="6" type="ORF">CIB50_0002301</name>
</gene>
<feature type="compositionally biased region" description="Low complexity" evidence="4">
    <location>
        <begin position="63"/>
        <end position="76"/>
    </location>
</feature>
<name>A0A7D7PT76_KOCVA</name>
<keyword evidence="1" id="KW-0540">Nuclease</keyword>
<dbReference type="InterPro" id="IPR013520">
    <property type="entry name" value="Ribonucl_H"/>
</dbReference>
<dbReference type="GO" id="GO:0008408">
    <property type="term" value="F:3'-5' exonuclease activity"/>
    <property type="evidence" value="ECO:0007669"/>
    <property type="project" value="TreeGrafter"/>
</dbReference>
<keyword evidence="6" id="KW-0808">Transferase</keyword>
<feature type="region of interest" description="Disordered" evidence="4">
    <location>
        <begin position="1"/>
        <end position="122"/>
    </location>
</feature>
<dbReference type="PANTHER" id="PTHR30231:SF4">
    <property type="entry name" value="PROTEIN NEN2"/>
    <property type="match status" value="1"/>
</dbReference>
<evidence type="ECO:0000259" key="5">
    <source>
        <dbReference type="SMART" id="SM00479"/>
    </source>
</evidence>
<dbReference type="Pfam" id="PF00929">
    <property type="entry name" value="RNase_T"/>
    <property type="match status" value="1"/>
</dbReference>
<feature type="compositionally biased region" description="Low complexity" evidence="4">
    <location>
        <begin position="28"/>
        <end position="44"/>
    </location>
</feature>
<evidence type="ECO:0000256" key="3">
    <source>
        <dbReference type="ARBA" id="ARBA00022839"/>
    </source>
</evidence>
<evidence type="ECO:0000313" key="7">
    <source>
        <dbReference type="Proteomes" id="UP000216825"/>
    </source>
</evidence>
<reference evidence="6" key="1">
    <citation type="submission" date="2017-08" db="EMBL/GenBank/DDBJ databases">
        <authorList>
            <person name="Minaev M."/>
            <person name="Kurbakov K.A."/>
            <person name="Solodovnikova G.I."/>
            <person name="Kuznetsova O.A."/>
            <person name="Lisitsyn A.B."/>
        </authorList>
    </citation>
    <scope>NUCLEOTIDE SEQUENCE</scope>
    <source>
        <strain evidence="6">80</strain>
    </source>
</reference>
<dbReference type="Gene3D" id="3.30.420.10">
    <property type="entry name" value="Ribonuclease H-like superfamily/Ribonuclease H"/>
    <property type="match status" value="1"/>
</dbReference>